<name>A0ACC0FSP5_9ERIC</name>
<accession>A0ACC0FSP5</accession>
<keyword evidence="2" id="KW-1185">Reference proteome</keyword>
<proteinExistence type="predicted"/>
<evidence type="ECO:0000313" key="2">
    <source>
        <dbReference type="Proteomes" id="UP001060215"/>
    </source>
</evidence>
<comment type="caution">
    <text evidence="1">The sequence shown here is derived from an EMBL/GenBank/DDBJ whole genome shotgun (WGS) entry which is preliminary data.</text>
</comment>
<protein>
    <submittedName>
        <fullName evidence="1">F-box protein SKIP22</fullName>
    </submittedName>
</protein>
<gene>
    <name evidence="1" type="ORF">LOK49_LG12G00580</name>
</gene>
<organism evidence="1 2">
    <name type="scientific">Camellia lanceoleosa</name>
    <dbReference type="NCBI Taxonomy" id="1840588"/>
    <lineage>
        <taxon>Eukaryota</taxon>
        <taxon>Viridiplantae</taxon>
        <taxon>Streptophyta</taxon>
        <taxon>Embryophyta</taxon>
        <taxon>Tracheophyta</taxon>
        <taxon>Spermatophyta</taxon>
        <taxon>Magnoliopsida</taxon>
        <taxon>eudicotyledons</taxon>
        <taxon>Gunneridae</taxon>
        <taxon>Pentapetalae</taxon>
        <taxon>asterids</taxon>
        <taxon>Ericales</taxon>
        <taxon>Theaceae</taxon>
        <taxon>Camellia</taxon>
    </lineage>
</organism>
<reference evidence="1 2" key="1">
    <citation type="journal article" date="2022" name="Plant J.">
        <title>Chromosome-level genome of Camellia lanceoleosa provides a valuable resource for understanding genome evolution and self-incompatibility.</title>
        <authorList>
            <person name="Gong W."/>
            <person name="Xiao S."/>
            <person name="Wang L."/>
            <person name="Liao Z."/>
            <person name="Chang Y."/>
            <person name="Mo W."/>
            <person name="Hu G."/>
            <person name="Li W."/>
            <person name="Zhao G."/>
            <person name="Zhu H."/>
            <person name="Hu X."/>
            <person name="Ji K."/>
            <person name="Xiang X."/>
            <person name="Song Q."/>
            <person name="Yuan D."/>
            <person name="Jin S."/>
            <person name="Zhang L."/>
        </authorList>
    </citation>
    <scope>NUCLEOTIDE SEQUENCE [LARGE SCALE GENOMIC DNA]</scope>
    <source>
        <strain evidence="1">SQ_2022a</strain>
    </source>
</reference>
<dbReference type="EMBL" id="CM045770">
    <property type="protein sequence ID" value="KAI7990441.1"/>
    <property type="molecule type" value="Genomic_DNA"/>
</dbReference>
<sequence length="132" mass="14560">MNEKDSFSNLQAAREVFEFWKTVKDKLALPLLIDLCERASLAPPPCFMRLPTLLELKSLESLHGDDVAKVGSVCSELALICHLMMIYGGNQSLSLPGRIVTSSSSNSTFIEPIPESKLPDESPISLRKVVAW</sequence>
<dbReference type="Proteomes" id="UP001060215">
    <property type="component" value="Chromosome 13"/>
</dbReference>
<evidence type="ECO:0000313" key="1">
    <source>
        <dbReference type="EMBL" id="KAI7990441.1"/>
    </source>
</evidence>